<organism evidence="1 2">
    <name type="scientific">Naganishia cerealis</name>
    <dbReference type="NCBI Taxonomy" id="610337"/>
    <lineage>
        <taxon>Eukaryota</taxon>
        <taxon>Fungi</taxon>
        <taxon>Dikarya</taxon>
        <taxon>Basidiomycota</taxon>
        <taxon>Agaricomycotina</taxon>
        <taxon>Tremellomycetes</taxon>
        <taxon>Filobasidiales</taxon>
        <taxon>Filobasidiaceae</taxon>
        <taxon>Naganishia</taxon>
    </lineage>
</organism>
<dbReference type="EMBL" id="JASBWR010000126">
    <property type="protein sequence ID" value="KAJ9093246.1"/>
    <property type="molecule type" value="Genomic_DNA"/>
</dbReference>
<proteinExistence type="predicted"/>
<reference evidence="1" key="1">
    <citation type="submission" date="2023-04" db="EMBL/GenBank/DDBJ databases">
        <title>Draft Genome sequencing of Naganishia species isolated from polar environments using Oxford Nanopore Technology.</title>
        <authorList>
            <person name="Leo P."/>
            <person name="Venkateswaran K."/>
        </authorList>
    </citation>
    <scope>NUCLEOTIDE SEQUENCE</scope>
    <source>
        <strain evidence="1">MNA-CCFEE 5261</strain>
    </source>
</reference>
<keyword evidence="2" id="KW-1185">Reference proteome</keyword>
<name>A0ACC2V2J8_9TREE</name>
<dbReference type="Proteomes" id="UP001241377">
    <property type="component" value="Unassembled WGS sequence"/>
</dbReference>
<sequence>MSRPPVPGFTPASALPRTTPAEAAPSKPTTAFTASNRNASNAHLPIPSAPPITLSVEKNNEGEPMQVSSSATVGLDGKAAPAPGTNVNGVEAGATAVKAPEKTNKPVNVPSGSKRSIVVNARQVSLCFRHGHGGDYRQKLIEGPVLSWLQLRILNREAIQCSKRYKASGGSMEISYRIIK</sequence>
<evidence type="ECO:0000313" key="2">
    <source>
        <dbReference type="Proteomes" id="UP001241377"/>
    </source>
</evidence>
<evidence type="ECO:0000313" key="1">
    <source>
        <dbReference type="EMBL" id="KAJ9093246.1"/>
    </source>
</evidence>
<protein>
    <submittedName>
        <fullName evidence="1">Uncharacterized protein</fullName>
    </submittedName>
</protein>
<comment type="caution">
    <text evidence="1">The sequence shown here is derived from an EMBL/GenBank/DDBJ whole genome shotgun (WGS) entry which is preliminary data.</text>
</comment>
<gene>
    <name evidence="1" type="ORF">QFC19_008452</name>
</gene>
<accession>A0ACC2V2J8</accession>